<dbReference type="Pfam" id="PF14223">
    <property type="entry name" value="Retrotran_gag_2"/>
    <property type="match status" value="1"/>
</dbReference>
<name>A0ABM3HJ29_9MYRT</name>
<evidence type="ECO:0000259" key="3">
    <source>
        <dbReference type="PROSITE" id="PS50158"/>
    </source>
</evidence>
<evidence type="ECO:0000313" key="5">
    <source>
        <dbReference type="RefSeq" id="XP_048136606.1"/>
    </source>
</evidence>
<feature type="domain" description="CCHC-type" evidence="3">
    <location>
        <begin position="251"/>
        <end position="266"/>
    </location>
</feature>
<dbReference type="PROSITE" id="PS50158">
    <property type="entry name" value="ZF_CCHC"/>
    <property type="match status" value="1"/>
</dbReference>
<keyword evidence="4" id="KW-1185">Reference proteome</keyword>
<feature type="region of interest" description="Disordered" evidence="2">
    <location>
        <begin position="207"/>
        <end position="246"/>
    </location>
</feature>
<dbReference type="SUPFAM" id="SSF57756">
    <property type="entry name" value="Retrovirus zinc finger-like domains"/>
    <property type="match status" value="1"/>
</dbReference>
<evidence type="ECO:0000313" key="4">
    <source>
        <dbReference type="Proteomes" id="UP000827889"/>
    </source>
</evidence>
<protein>
    <submittedName>
        <fullName evidence="5">Uncharacterized protein LOC125315490</fullName>
    </submittedName>
</protein>
<gene>
    <name evidence="5" type="primary">LOC125315490</name>
</gene>
<dbReference type="Proteomes" id="UP000827889">
    <property type="component" value="Chromosome 6"/>
</dbReference>
<proteinExistence type="predicted"/>
<keyword evidence="1" id="KW-0862">Zinc</keyword>
<dbReference type="GeneID" id="125315490"/>
<keyword evidence="1" id="KW-0479">Metal-binding</keyword>
<dbReference type="InterPro" id="IPR036875">
    <property type="entry name" value="Znf_CCHC_sf"/>
</dbReference>
<dbReference type="PANTHER" id="PTHR35317:SF43">
    <property type="entry name" value="TRANSMEMBRANE PROTEIN"/>
    <property type="match status" value="1"/>
</dbReference>
<evidence type="ECO:0000256" key="1">
    <source>
        <dbReference type="PROSITE-ProRule" id="PRU00047"/>
    </source>
</evidence>
<reference evidence="5" key="1">
    <citation type="submission" date="2025-08" db="UniProtKB">
        <authorList>
            <consortium name="RefSeq"/>
        </authorList>
    </citation>
    <scope>IDENTIFICATION</scope>
    <source>
        <tissue evidence="5">Leaf</tissue>
    </source>
</reference>
<dbReference type="InterPro" id="IPR001878">
    <property type="entry name" value="Znf_CCHC"/>
</dbReference>
<organism evidence="4 5">
    <name type="scientific">Rhodamnia argentea</name>
    <dbReference type="NCBI Taxonomy" id="178133"/>
    <lineage>
        <taxon>Eukaryota</taxon>
        <taxon>Viridiplantae</taxon>
        <taxon>Streptophyta</taxon>
        <taxon>Embryophyta</taxon>
        <taxon>Tracheophyta</taxon>
        <taxon>Spermatophyta</taxon>
        <taxon>Magnoliopsida</taxon>
        <taxon>eudicotyledons</taxon>
        <taxon>Gunneridae</taxon>
        <taxon>Pentapetalae</taxon>
        <taxon>rosids</taxon>
        <taxon>malvids</taxon>
        <taxon>Myrtales</taxon>
        <taxon>Myrtaceae</taxon>
        <taxon>Myrtoideae</taxon>
        <taxon>Myrteae</taxon>
        <taxon>Australasian group</taxon>
        <taxon>Rhodamnia</taxon>
    </lineage>
</organism>
<sequence>MDSAITPADITASINSIPMLNGTNFKSWQENLLIVLGVMDLDLALRSDSPPPLTDSSTSNQKKDMERWEKSNRMCMMIMKKAIPEAFRGTMSENITMAKEFLADIEKRFVKNEKAEIGTILTNLISMRYKGKGNIREHIMELSHLASKLKALKLELSEDLLVHLVLISLPAQFNQFKVSYNCQKETWSLNELISHCVPEEERLKQDKIESAHLASTSKHKGKKRKKDMEAANKAPKRKQQMKSDDPERTGCFFCGAKGHMKKQCTNYHAWRAKKGVLLNLVCSEGCLSCRKPNDGERYIYVGDGKSVQVEAIRNLDYC</sequence>
<evidence type="ECO:0000256" key="2">
    <source>
        <dbReference type="SAM" id="MobiDB-lite"/>
    </source>
</evidence>
<dbReference type="PANTHER" id="PTHR35317">
    <property type="entry name" value="OS04G0629600 PROTEIN"/>
    <property type="match status" value="1"/>
</dbReference>
<dbReference type="SMART" id="SM00343">
    <property type="entry name" value="ZnF_C2HC"/>
    <property type="match status" value="1"/>
</dbReference>
<keyword evidence="1" id="KW-0863">Zinc-finger</keyword>
<accession>A0ABM3HJ29</accession>
<dbReference type="RefSeq" id="XP_048136606.1">
    <property type="nucleotide sequence ID" value="XM_048280649.1"/>
</dbReference>